<keyword evidence="2" id="KW-1185">Reference proteome</keyword>
<organism evidence="1 2">
    <name type="scientific">Lindgomyces ingoldianus</name>
    <dbReference type="NCBI Taxonomy" id="673940"/>
    <lineage>
        <taxon>Eukaryota</taxon>
        <taxon>Fungi</taxon>
        <taxon>Dikarya</taxon>
        <taxon>Ascomycota</taxon>
        <taxon>Pezizomycotina</taxon>
        <taxon>Dothideomycetes</taxon>
        <taxon>Pleosporomycetidae</taxon>
        <taxon>Pleosporales</taxon>
        <taxon>Lindgomycetaceae</taxon>
        <taxon>Lindgomyces</taxon>
    </lineage>
</organism>
<proteinExistence type="predicted"/>
<gene>
    <name evidence="1" type="ORF">BDR25DRAFT_364134</name>
</gene>
<accession>A0ACB6RE76</accession>
<dbReference type="Proteomes" id="UP000799755">
    <property type="component" value="Unassembled WGS sequence"/>
</dbReference>
<comment type="caution">
    <text evidence="1">The sequence shown here is derived from an EMBL/GenBank/DDBJ whole genome shotgun (WGS) entry which is preliminary data.</text>
</comment>
<sequence length="916" mass="104687">MPEEINSLKSFQQVWDNKQSKTENESNSDGCDKGEREPEPSPVGDGFEFPFFHLNPTDFEWQEYRFPFSRLDATDFRKPRERIRFPFSHMDPERLGWAPGREKKPDSPLNKLMNMVGLDEVKKEFLSVQARSSSRDDPSSRKVKPSMRSLKLDLIVSGSHGTGKSTIAQLYVDFLEHLGIVSSENASYVIDSEYSFYKMDCEEGVFVVEGNKKLVKSMLSYPKARERFSRRIDIKDYSEEELLSIMVKLLKEYSLNVEGGYDAPFLNTFIRRLMQRKGKKFQNVKTLQAEIEKLRRRQAERQEKATSKEDTIVVNISNASYRLTESDFLGAKPDNFYERSESWKKLEKMARMDQVKEAVKELVTRRHINYVREREGKEPLKTTFNHVFLGPPGTGKTTVATLFGQIIADLGYIEDNQVVIKKPTDFLGKYVGHSEDMTKDILDETEGKVLIIDEAHMFYHGSEHGTDKSDIFRKGIIDTIVAHIDNEPGSNRCIILMGYPDRMKEFYRNTNPGFQRRFPLDTAFLFEDYDDKTLGEIMDIMLTKDEITATAEAKAVALEVLRRERDRPNFGNGGAVRNLISRAQVTYSKRIALHAKGNSQSGNDSPLHLTEASQILLEPQDFDQGYDRGLRANKDFRSLFKDLVGFQDIIRTFEGYQKMTANMKQHGLDPREEIPFSFVFKGPPGTGKTTTARALGHIYHSMGFLSTTEVMDCSVTDLVSSNGLTGQKVQNLLERGLGKVLFIDEAYRMGQRDLTGAFISRLAQEAVGELVDCMTKEKFAGKLVIVLAGYEKDMDQLMSTNEGLRGRFTEMVFPNMRPKDCLRLLQKKLENKKISILHPSERQVLGKVIGLFNKLSKTEAWANARDVESIAKRITCQLFMKELPSQGTLEITLEEIAAVLKQLYQQRRPYNFGDES</sequence>
<name>A0ACB6RE76_9PLEO</name>
<dbReference type="EMBL" id="MU003492">
    <property type="protein sequence ID" value="KAF2477345.1"/>
    <property type="molecule type" value="Genomic_DNA"/>
</dbReference>
<evidence type="ECO:0000313" key="2">
    <source>
        <dbReference type="Proteomes" id="UP000799755"/>
    </source>
</evidence>
<evidence type="ECO:0000313" key="1">
    <source>
        <dbReference type="EMBL" id="KAF2477345.1"/>
    </source>
</evidence>
<reference evidence="1" key="1">
    <citation type="journal article" date="2020" name="Stud. Mycol.">
        <title>101 Dothideomycetes genomes: a test case for predicting lifestyles and emergence of pathogens.</title>
        <authorList>
            <person name="Haridas S."/>
            <person name="Albert R."/>
            <person name="Binder M."/>
            <person name="Bloem J."/>
            <person name="Labutti K."/>
            <person name="Salamov A."/>
            <person name="Andreopoulos B."/>
            <person name="Baker S."/>
            <person name="Barry K."/>
            <person name="Bills G."/>
            <person name="Bluhm B."/>
            <person name="Cannon C."/>
            <person name="Castanera R."/>
            <person name="Culley D."/>
            <person name="Daum C."/>
            <person name="Ezra D."/>
            <person name="Gonzalez J."/>
            <person name="Henrissat B."/>
            <person name="Kuo A."/>
            <person name="Liang C."/>
            <person name="Lipzen A."/>
            <person name="Lutzoni F."/>
            <person name="Magnuson J."/>
            <person name="Mondo S."/>
            <person name="Nolan M."/>
            <person name="Ohm R."/>
            <person name="Pangilinan J."/>
            <person name="Park H.-J."/>
            <person name="Ramirez L."/>
            <person name="Alfaro M."/>
            <person name="Sun H."/>
            <person name="Tritt A."/>
            <person name="Yoshinaga Y."/>
            <person name="Zwiers L.-H."/>
            <person name="Turgeon B."/>
            <person name="Goodwin S."/>
            <person name="Spatafora J."/>
            <person name="Crous P."/>
            <person name="Grigoriev I."/>
        </authorList>
    </citation>
    <scope>NUCLEOTIDE SEQUENCE</scope>
    <source>
        <strain evidence="1">ATCC 200398</strain>
    </source>
</reference>
<protein>
    <submittedName>
        <fullName evidence="1">Stage V sporulation protein k</fullName>
    </submittedName>
</protein>